<keyword evidence="8 11" id="KW-0460">Magnesium</keyword>
<name>A0A510DWP9_9CREN</name>
<keyword evidence="3 11" id="KW-0963">Cytoplasm</keyword>
<evidence type="ECO:0000256" key="7">
    <source>
        <dbReference type="ARBA" id="ARBA00022840"/>
    </source>
</evidence>
<dbReference type="RefSeq" id="WP_149528635.1">
    <property type="nucleotide sequence ID" value="NZ_AP018929.1"/>
</dbReference>
<comment type="catalytic activity">
    <reaction evidence="11">
        <text>tRNA(Phe) + L-phenylalanine + ATP = L-phenylalanyl-tRNA(Phe) + AMP + diphosphate + H(+)</text>
        <dbReference type="Rhea" id="RHEA:19413"/>
        <dbReference type="Rhea" id="RHEA-COMP:9668"/>
        <dbReference type="Rhea" id="RHEA-COMP:9699"/>
        <dbReference type="ChEBI" id="CHEBI:15378"/>
        <dbReference type="ChEBI" id="CHEBI:30616"/>
        <dbReference type="ChEBI" id="CHEBI:33019"/>
        <dbReference type="ChEBI" id="CHEBI:58095"/>
        <dbReference type="ChEBI" id="CHEBI:78442"/>
        <dbReference type="ChEBI" id="CHEBI:78531"/>
        <dbReference type="ChEBI" id="CHEBI:456215"/>
        <dbReference type="EC" id="6.1.1.20"/>
    </reaction>
</comment>
<evidence type="ECO:0000256" key="4">
    <source>
        <dbReference type="ARBA" id="ARBA00022598"/>
    </source>
</evidence>
<dbReference type="InterPro" id="IPR036390">
    <property type="entry name" value="WH_DNA-bd_sf"/>
</dbReference>
<dbReference type="Proteomes" id="UP000322983">
    <property type="component" value="Chromosome"/>
</dbReference>
<gene>
    <name evidence="11" type="primary">pheS</name>
    <name evidence="13" type="ORF">IC006_1944</name>
</gene>
<evidence type="ECO:0000256" key="1">
    <source>
        <dbReference type="ARBA" id="ARBA00004496"/>
    </source>
</evidence>
<dbReference type="OrthoDB" id="372178at2157"/>
<feature type="binding site" evidence="11">
    <location>
        <begin position="348"/>
        <end position="350"/>
    </location>
    <ligand>
        <name>L-phenylalanine</name>
        <dbReference type="ChEBI" id="CHEBI:58095"/>
    </ligand>
</feature>
<comment type="subcellular location">
    <subcellularLocation>
        <location evidence="1 11">Cytoplasm</location>
    </subcellularLocation>
</comment>
<dbReference type="GO" id="GO:0000049">
    <property type="term" value="F:tRNA binding"/>
    <property type="evidence" value="ECO:0007669"/>
    <property type="project" value="InterPro"/>
</dbReference>
<reference evidence="13 14" key="1">
    <citation type="journal article" date="2020" name="Int. J. Syst. Evol. Microbiol.">
        <title>Sulfuracidifex tepidarius gen. nov., sp. nov. and transfer of Sulfolobus metallicus Huber and Stetter 1992 to the genus Sulfuracidifex as Sulfuracidifex metallicus comb. nov.</title>
        <authorList>
            <person name="Itoh T."/>
            <person name="Miura T."/>
            <person name="Sakai H.D."/>
            <person name="Kato S."/>
            <person name="Ohkuma M."/>
            <person name="Takashina T."/>
        </authorList>
    </citation>
    <scope>NUCLEOTIDE SEQUENCE [LARGE SCALE GENOMIC DNA]</scope>
    <source>
        <strain evidence="13 14">IC-006</strain>
    </source>
</reference>
<organism evidence="13 14">
    <name type="scientific">Sulfuracidifex tepidarius</name>
    <dbReference type="NCBI Taxonomy" id="1294262"/>
    <lineage>
        <taxon>Archaea</taxon>
        <taxon>Thermoproteota</taxon>
        <taxon>Thermoprotei</taxon>
        <taxon>Sulfolobales</taxon>
        <taxon>Sulfolobaceae</taxon>
        <taxon>Sulfuracidifex</taxon>
    </lineage>
</organism>
<dbReference type="InterPro" id="IPR006195">
    <property type="entry name" value="aa-tRNA-synth_II"/>
</dbReference>
<dbReference type="NCBIfam" id="TIGR00468">
    <property type="entry name" value="pheS"/>
    <property type="match status" value="1"/>
</dbReference>
<dbReference type="PROSITE" id="PS50862">
    <property type="entry name" value="AA_TRNA_LIGASE_II"/>
    <property type="match status" value="1"/>
</dbReference>
<dbReference type="EMBL" id="AP018929">
    <property type="protein sequence ID" value="BBG24615.1"/>
    <property type="molecule type" value="Genomic_DNA"/>
</dbReference>
<keyword evidence="10 11" id="KW-0030">Aminoacyl-tRNA synthetase</keyword>
<dbReference type="Gene3D" id="1.10.10.10">
    <property type="entry name" value="Winged helix-like DNA-binding domain superfamily/Winged helix DNA-binding domain"/>
    <property type="match status" value="1"/>
</dbReference>
<evidence type="ECO:0000256" key="5">
    <source>
        <dbReference type="ARBA" id="ARBA00022723"/>
    </source>
</evidence>
<dbReference type="PANTHER" id="PTHR11538:SF40">
    <property type="entry name" value="PHENYLALANINE--TRNA LIGASE ALPHA SUBUNIT"/>
    <property type="match status" value="1"/>
</dbReference>
<dbReference type="SUPFAM" id="SSF55681">
    <property type="entry name" value="Class II aaRS and biotin synthetases"/>
    <property type="match status" value="1"/>
</dbReference>
<evidence type="ECO:0000256" key="2">
    <source>
        <dbReference type="ARBA" id="ARBA00006703"/>
    </source>
</evidence>
<dbReference type="InterPro" id="IPR004529">
    <property type="entry name" value="Phe-tRNA-synth_IIc_asu"/>
</dbReference>
<dbReference type="SUPFAM" id="SSF46785">
    <property type="entry name" value="Winged helix' DNA-binding domain"/>
    <property type="match status" value="1"/>
</dbReference>
<comment type="caution">
    <text evidence="11">Lacks conserved residue(s) required for the propagation of feature annotation.</text>
</comment>
<keyword evidence="4 11" id="KW-0436">Ligase</keyword>
<dbReference type="GO" id="GO:0000287">
    <property type="term" value="F:magnesium ion binding"/>
    <property type="evidence" value="ECO:0007669"/>
    <property type="project" value="UniProtKB-UniRule"/>
</dbReference>
<comment type="cofactor">
    <cofactor evidence="11">
        <name>Mg(2+)</name>
        <dbReference type="ChEBI" id="CHEBI:18420"/>
    </cofactor>
    <text evidence="11">Binds 2 magnesium ions per tetramer.</text>
</comment>
<evidence type="ECO:0000256" key="6">
    <source>
        <dbReference type="ARBA" id="ARBA00022741"/>
    </source>
</evidence>
<dbReference type="InterPro" id="IPR045864">
    <property type="entry name" value="aa-tRNA-synth_II/BPL/LPL"/>
</dbReference>
<feature type="domain" description="Aminoacyl-transfer RNA synthetases class-II family profile" evidence="12">
    <location>
        <begin position="223"/>
        <end position="452"/>
    </location>
</feature>
<evidence type="ECO:0000256" key="9">
    <source>
        <dbReference type="ARBA" id="ARBA00022917"/>
    </source>
</evidence>
<dbReference type="GO" id="GO:0005524">
    <property type="term" value="F:ATP binding"/>
    <property type="evidence" value="ECO:0007669"/>
    <property type="project" value="UniProtKB-UniRule"/>
</dbReference>
<evidence type="ECO:0000256" key="11">
    <source>
        <dbReference type="HAMAP-Rule" id="MF_00282"/>
    </source>
</evidence>
<evidence type="ECO:0000256" key="8">
    <source>
        <dbReference type="ARBA" id="ARBA00022842"/>
    </source>
</evidence>
<keyword evidence="14" id="KW-1185">Reference proteome</keyword>
<dbReference type="GO" id="GO:0006432">
    <property type="term" value="P:phenylalanyl-tRNA aminoacylation"/>
    <property type="evidence" value="ECO:0007669"/>
    <property type="project" value="UniProtKB-UniRule"/>
</dbReference>
<dbReference type="PANTHER" id="PTHR11538">
    <property type="entry name" value="PHENYLALANYL-TRNA SYNTHETASE"/>
    <property type="match status" value="1"/>
</dbReference>
<comment type="subunit">
    <text evidence="11">Tetramer of two alpha and two beta subunits.</text>
</comment>
<feature type="binding site" evidence="11">
    <location>
        <position position="390"/>
    </location>
    <ligand>
        <name>Mg(2+)</name>
        <dbReference type="ChEBI" id="CHEBI:18420"/>
        <note>ligand shared with heterodimeric partner</note>
    </ligand>
</feature>
<dbReference type="Gene3D" id="3.30.930.10">
    <property type="entry name" value="Bira Bifunctional Protein, Domain 2"/>
    <property type="match status" value="1"/>
</dbReference>
<dbReference type="GeneID" id="41715700"/>
<protein>
    <recommendedName>
        <fullName evidence="11">Phenylalanine--tRNA ligase alpha subunit</fullName>
        <ecNumber evidence="11">6.1.1.20</ecNumber>
    </recommendedName>
    <alternativeName>
        <fullName evidence="11">Phenylalanyl-tRNA synthetase alpha subunit</fullName>
        <shortName evidence="11">PheRS</shortName>
    </alternativeName>
</protein>
<dbReference type="Pfam" id="PF01409">
    <property type="entry name" value="tRNA-synt_2d"/>
    <property type="match status" value="1"/>
</dbReference>
<dbReference type="InterPro" id="IPR022917">
    <property type="entry name" value="Phe_tRNA_ligase_alpha_bac/arc"/>
</dbReference>
<evidence type="ECO:0000259" key="12">
    <source>
        <dbReference type="PROSITE" id="PS50862"/>
    </source>
</evidence>
<comment type="similarity">
    <text evidence="2 11">Belongs to the class-II aminoacyl-tRNA synthetase family. Phe-tRNA synthetase alpha subunit type 2 subfamily.</text>
</comment>
<proteinExistence type="inferred from homology"/>
<keyword evidence="7 11" id="KW-0067">ATP-binding</keyword>
<evidence type="ECO:0000256" key="10">
    <source>
        <dbReference type="ARBA" id="ARBA00023146"/>
    </source>
</evidence>
<dbReference type="GO" id="GO:0005737">
    <property type="term" value="C:cytoplasm"/>
    <property type="evidence" value="ECO:0007669"/>
    <property type="project" value="UniProtKB-SubCell"/>
</dbReference>
<dbReference type="KEGG" id="step:IC006_1944"/>
<dbReference type="InterPro" id="IPR036388">
    <property type="entry name" value="WH-like_DNA-bd_sf"/>
</dbReference>
<dbReference type="AlphaFoldDB" id="A0A510DWP9"/>
<evidence type="ECO:0000256" key="3">
    <source>
        <dbReference type="ARBA" id="ARBA00022490"/>
    </source>
</evidence>
<evidence type="ECO:0000313" key="13">
    <source>
        <dbReference type="EMBL" id="BBG24615.1"/>
    </source>
</evidence>
<accession>A0A510DWP9</accession>
<keyword evidence="5 11" id="KW-0479">Metal-binding</keyword>
<dbReference type="InterPro" id="IPR002319">
    <property type="entry name" value="Phenylalanyl-tRNA_Synthase"/>
</dbReference>
<sequence>MLSENERKIVDYLSKEPSREVTSLEISKDLGMDHNSVLSLLELLKSKGIVNTETQEIDQVDLTEEGKLRREKGLPEDILINEVLKGNQLKVDEIKKIMGKDFSIAITWAKRKNLIEIKDGKVVPKVTSYRSPEYEALIDPSRHSPEIDTLVSRGLLKRSRRITSKVSLIKKVETKDFLNAVTHEVLLSKEWKKKDFRPFNVEAFPPFYPVAKKHFFKLFLEKLKDVMVSLGFKEVITDYVEIEFFNFDLLFQPQDHPAREIHDSFAIEGKGKPMDQNLVEEVKSMHETWWKYEWNQEISKRLLLRSHTTATTARTLAKRPKAPFKSFTIGKVFRPDAIDATHILEFHQLDGLIIEDGFTFKELLGTLEEIFKGIGIEKIKFKPAYFPFTEPSVEAYGLIGRLGWVELCGAGMLRPEILETVHVKERAGAWGMGIERLAMLYTGVDDVRKLYSYDIEFLRQRKVDIRW</sequence>
<dbReference type="NCBIfam" id="NF003210">
    <property type="entry name" value="PRK04172.1"/>
    <property type="match status" value="1"/>
</dbReference>
<keyword evidence="6 11" id="KW-0547">Nucleotide-binding</keyword>
<dbReference type="HAMAP" id="MF_00282">
    <property type="entry name" value="Phe_tRNA_synth_alpha2"/>
    <property type="match status" value="1"/>
</dbReference>
<evidence type="ECO:0000313" key="14">
    <source>
        <dbReference type="Proteomes" id="UP000322983"/>
    </source>
</evidence>
<dbReference type="EC" id="6.1.1.20" evidence="11"/>
<dbReference type="STRING" id="1294262.GCA_001316085_00051"/>
<feature type="binding site" evidence="11">
    <location>
        <position position="309"/>
    </location>
    <ligand>
        <name>L-phenylalanine</name>
        <dbReference type="ChEBI" id="CHEBI:58095"/>
    </ligand>
</feature>
<dbReference type="CDD" id="cd00496">
    <property type="entry name" value="PheRS_alpha_core"/>
    <property type="match status" value="1"/>
</dbReference>
<feature type="binding site" evidence="11">
    <location>
        <position position="388"/>
    </location>
    <ligand>
        <name>L-phenylalanine</name>
        <dbReference type="ChEBI" id="CHEBI:58095"/>
    </ligand>
</feature>
<dbReference type="GO" id="GO:0004826">
    <property type="term" value="F:phenylalanine-tRNA ligase activity"/>
    <property type="evidence" value="ECO:0007669"/>
    <property type="project" value="UniProtKB-UniRule"/>
</dbReference>
<keyword evidence="9 11" id="KW-0648">Protein biosynthesis</keyword>